<dbReference type="SUPFAM" id="SSF46689">
    <property type="entry name" value="Homeodomain-like"/>
    <property type="match status" value="2"/>
</dbReference>
<dbReference type="Proteomes" id="UP001589810">
    <property type="component" value="Unassembled WGS sequence"/>
</dbReference>
<evidence type="ECO:0000256" key="2">
    <source>
        <dbReference type="ARBA" id="ARBA00023125"/>
    </source>
</evidence>
<comment type="caution">
    <text evidence="5">The sequence shown here is derived from an EMBL/GenBank/DDBJ whole genome shotgun (WGS) entry which is preliminary data.</text>
</comment>
<dbReference type="Pfam" id="PF14525">
    <property type="entry name" value="AraC_binding_2"/>
    <property type="match status" value="1"/>
</dbReference>
<evidence type="ECO:0000256" key="1">
    <source>
        <dbReference type="ARBA" id="ARBA00023015"/>
    </source>
</evidence>
<accession>A0ABV6MIG0</accession>
<evidence type="ECO:0000259" key="4">
    <source>
        <dbReference type="PROSITE" id="PS01124"/>
    </source>
</evidence>
<reference evidence="5 6" key="1">
    <citation type="submission" date="2024-09" db="EMBL/GenBank/DDBJ databases">
        <authorList>
            <person name="Sun Q."/>
            <person name="Mori K."/>
        </authorList>
    </citation>
    <scope>NUCLEOTIDE SEQUENCE [LARGE SCALE GENOMIC DNA]</scope>
    <source>
        <strain evidence="5 6">TBRC 1432</strain>
    </source>
</reference>
<dbReference type="InterPro" id="IPR018062">
    <property type="entry name" value="HTH_AraC-typ_CS"/>
</dbReference>
<dbReference type="Pfam" id="PF12833">
    <property type="entry name" value="HTH_18"/>
    <property type="match status" value="1"/>
</dbReference>
<keyword evidence="6" id="KW-1185">Reference proteome</keyword>
<evidence type="ECO:0000256" key="3">
    <source>
        <dbReference type="ARBA" id="ARBA00023163"/>
    </source>
</evidence>
<evidence type="ECO:0000313" key="6">
    <source>
        <dbReference type="Proteomes" id="UP001589810"/>
    </source>
</evidence>
<dbReference type="Gene3D" id="1.10.10.60">
    <property type="entry name" value="Homeodomain-like"/>
    <property type="match status" value="1"/>
</dbReference>
<dbReference type="PROSITE" id="PS00041">
    <property type="entry name" value="HTH_ARAC_FAMILY_1"/>
    <property type="match status" value="1"/>
</dbReference>
<dbReference type="PROSITE" id="PS01124">
    <property type="entry name" value="HTH_ARAC_FAMILY_2"/>
    <property type="match status" value="1"/>
</dbReference>
<keyword evidence="3" id="KW-0804">Transcription</keyword>
<keyword evidence="2" id="KW-0238">DNA-binding</keyword>
<evidence type="ECO:0000313" key="5">
    <source>
        <dbReference type="EMBL" id="MFC0540053.1"/>
    </source>
</evidence>
<keyword evidence="1" id="KW-0805">Transcription regulation</keyword>
<dbReference type="InterPro" id="IPR009057">
    <property type="entry name" value="Homeodomain-like_sf"/>
</dbReference>
<dbReference type="SMART" id="SM00342">
    <property type="entry name" value="HTH_ARAC"/>
    <property type="match status" value="1"/>
</dbReference>
<name>A0ABV6MIG0_9PSEU</name>
<dbReference type="PANTHER" id="PTHR46796:SF12">
    <property type="entry name" value="HTH-TYPE DNA-BINDING TRANSCRIPTIONAL ACTIVATOR EUTR"/>
    <property type="match status" value="1"/>
</dbReference>
<proteinExistence type="predicted"/>
<dbReference type="InterPro" id="IPR018060">
    <property type="entry name" value="HTH_AraC"/>
</dbReference>
<dbReference type="InterPro" id="IPR050204">
    <property type="entry name" value="AraC_XylS_family_regulators"/>
</dbReference>
<organism evidence="5 6">
    <name type="scientific">Kutzneria chonburiensis</name>
    <dbReference type="NCBI Taxonomy" id="1483604"/>
    <lineage>
        <taxon>Bacteria</taxon>
        <taxon>Bacillati</taxon>
        <taxon>Actinomycetota</taxon>
        <taxon>Actinomycetes</taxon>
        <taxon>Pseudonocardiales</taxon>
        <taxon>Pseudonocardiaceae</taxon>
        <taxon>Kutzneria</taxon>
    </lineage>
</organism>
<protein>
    <submittedName>
        <fullName evidence="5">AraC family transcriptional regulator</fullName>
    </submittedName>
</protein>
<dbReference type="RefSeq" id="WP_273938819.1">
    <property type="nucleotide sequence ID" value="NZ_CP097263.1"/>
</dbReference>
<dbReference type="EMBL" id="JBHLUD010000001">
    <property type="protein sequence ID" value="MFC0540053.1"/>
    <property type="molecule type" value="Genomic_DNA"/>
</dbReference>
<dbReference type="PANTHER" id="PTHR46796">
    <property type="entry name" value="HTH-TYPE TRANSCRIPTIONAL ACTIVATOR RHAS-RELATED"/>
    <property type="match status" value="1"/>
</dbReference>
<feature type="domain" description="HTH araC/xylS-type" evidence="4">
    <location>
        <begin position="218"/>
        <end position="319"/>
    </location>
</feature>
<dbReference type="InterPro" id="IPR035418">
    <property type="entry name" value="AraC-bd_2"/>
</dbReference>
<gene>
    <name evidence="5" type="ORF">ACFFH7_01100</name>
</gene>
<sequence>MVSNRWIRTTVEEASAADCSGPFSRGEYAQIAGGDQATVTFRLSELGQAVVGEGVVDTDIRGACDELRDGYQVNLPLTGSFVASHRDAEVTATPGLAAVYHPEGDIALRRWTANCRLVYVKLARTAVDNALESMLGRPVATGLRLRPSLDVGTGPGKQWAALLSAANQHAHDGGLFGHPVVTAPYVESLLTGFLLATSHQHSAELHQVAAPALPKAVRIAIDIIEADPKAPLTVAHLAARAYVSVRALQLGFVRHTGLTPMSYLRTTRLRRVHEALLAADPADNRVQTIAAAWGFSHQGRFAALYRQKYGCSPSHTLNSAR</sequence>